<dbReference type="Proteomes" id="UP000006334">
    <property type="component" value="Unassembled WGS sequence"/>
</dbReference>
<dbReference type="OrthoDB" id="9803751at2"/>
<dbReference type="InterPro" id="IPR000917">
    <property type="entry name" value="Sulfatase_N"/>
</dbReference>
<accession>K6XRX4</accession>
<organism evidence="7 8">
    <name type="scientific">Aliiglaciecola lipolytica E3</name>
    <dbReference type="NCBI Taxonomy" id="1127673"/>
    <lineage>
        <taxon>Bacteria</taxon>
        <taxon>Pseudomonadati</taxon>
        <taxon>Pseudomonadota</taxon>
        <taxon>Gammaproteobacteria</taxon>
        <taxon>Alteromonadales</taxon>
        <taxon>Alteromonadaceae</taxon>
        <taxon>Aliiglaciecola</taxon>
    </lineage>
</organism>
<dbReference type="RefSeq" id="WP_008844247.1">
    <property type="nucleotide sequence ID" value="NZ_BAEN01000037.1"/>
</dbReference>
<evidence type="ECO:0000256" key="5">
    <source>
        <dbReference type="SAM" id="SignalP"/>
    </source>
</evidence>
<evidence type="ECO:0000256" key="1">
    <source>
        <dbReference type="ARBA" id="ARBA00008779"/>
    </source>
</evidence>
<evidence type="ECO:0000313" key="7">
    <source>
        <dbReference type="EMBL" id="GAC14431.1"/>
    </source>
</evidence>
<reference evidence="7 8" key="1">
    <citation type="journal article" date="2017" name="Antonie Van Leeuwenhoek">
        <title>Rhizobium rhizosphaerae sp. nov., a novel species isolated from rice rhizosphere.</title>
        <authorList>
            <person name="Zhao J.J."/>
            <person name="Zhang J."/>
            <person name="Zhang R.J."/>
            <person name="Zhang C.W."/>
            <person name="Yin H.Q."/>
            <person name="Zhang X.X."/>
        </authorList>
    </citation>
    <scope>NUCLEOTIDE SEQUENCE [LARGE SCALE GENOMIC DNA]</scope>
    <source>
        <strain evidence="7 8">E3</strain>
    </source>
</reference>
<protein>
    <submittedName>
        <fullName evidence="7">Arylsulfatase A</fullName>
    </submittedName>
</protein>
<dbReference type="PANTHER" id="PTHR42693">
    <property type="entry name" value="ARYLSULFATASE FAMILY MEMBER"/>
    <property type="match status" value="1"/>
</dbReference>
<dbReference type="Gene3D" id="3.30.1120.10">
    <property type="match status" value="1"/>
</dbReference>
<dbReference type="InterPro" id="IPR024607">
    <property type="entry name" value="Sulfatase_CS"/>
</dbReference>
<dbReference type="GO" id="GO:0046872">
    <property type="term" value="F:metal ion binding"/>
    <property type="evidence" value="ECO:0007669"/>
    <property type="project" value="UniProtKB-KW"/>
</dbReference>
<sequence>MEKFIWFSLLLLICHATSAATRPNIVILFADDMGYGEVQALNPQRGKIPTPNLDKLASEGIVFTDAHTASSVCTPSRYALLTGRYAWRTRLQRGVTSGHADPLIAAETLTLQGMLKQQGYHTAIAGKWHLNFNYEYEGEVLSPEGKGKNIKSPPINSYIPDGPLTRGFDHFFGFHHARDMRTLIRDDKVVEHIDVQDMLPRTTDFAVDYIRSQAESAKKGNPFFLYVAFGSPHTPIVPTKEWIGKSGLGKYADFVMMTDGMAGKIIEALNENGLKENTLVIFSSDNGTSKAADVIQLQNQGHYPSANLRGLKSDLWDGGHRVPFILRWPSGHNRKIDTQDKLIGLSDVMATVADITDYEVPENAAEDSISFLPLLQQDEASSTREAIVHHSIYGKFSIRQGDWKLLLSPGSGGWSKPNDKQATKAFLPAVQLYNIKNDIAEKNNLATQYPQKVTALITLLESYVERGRSTPGKALKNDADIDIWKDELNL</sequence>
<evidence type="ECO:0000256" key="3">
    <source>
        <dbReference type="ARBA" id="ARBA00022801"/>
    </source>
</evidence>
<name>K6XRX4_9ALTE</name>
<dbReference type="STRING" id="1127673.GLIP_1802"/>
<dbReference type="Pfam" id="PF00884">
    <property type="entry name" value="Sulfatase"/>
    <property type="match status" value="1"/>
</dbReference>
<dbReference type="InterPro" id="IPR050738">
    <property type="entry name" value="Sulfatase"/>
</dbReference>
<dbReference type="GO" id="GO:0004065">
    <property type="term" value="F:arylsulfatase activity"/>
    <property type="evidence" value="ECO:0007669"/>
    <property type="project" value="TreeGrafter"/>
</dbReference>
<gene>
    <name evidence="7" type="ORF">GLIP_1802</name>
</gene>
<dbReference type="AlphaFoldDB" id="K6XRX4"/>
<dbReference type="PANTHER" id="PTHR42693:SF53">
    <property type="entry name" value="ENDO-4-O-SULFATASE"/>
    <property type="match status" value="1"/>
</dbReference>
<evidence type="ECO:0000259" key="6">
    <source>
        <dbReference type="Pfam" id="PF00884"/>
    </source>
</evidence>
<keyword evidence="2" id="KW-0479">Metal-binding</keyword>
<keyword evidence="4" id="KW-0106">Calcium</keyword>
<evidence type="ECO:0000256" key="4">
    <source>
        <dbReference type="ARBA" id="ARBA00022837"/>
    </source>
</evidence>
<dbReference type="SUPFAM" id="SSF53649">
    <property type="entry name" value="Alkaline phosphatase-like"/>
    <property type="match status" value="1"/>
</dbReference>
<keyword evidence="5" id="KW-0732">Signal</keyword>
<dbReference type="CDD" id="cd16143">
    <property type="entry name" value="ARS_like"/>
    <property type="match status" value="1"/>
</dbReference>
<feature type="domain" description="Sulfatase N-terminal" evidence="6">
    <location>
        <begin position="23"/>
        <end position="357"/>
    </location>
</feature>
<dbReference type="EMBL" id="BAEN01000037">
    <property type="protein sequence ID" value="GAC14431.1"/>
    <property type="molecule type" value="Genomic_DNA"/>
</dbReference>
<evidence type="ECO:0000313" key="8">
    <source>
        <dbReference type="Proteomes" id="UP000006334"/>
    </source>
</evidence>
<dbReference type="Gene3D" id="3.40.720.10">
    <property type="entry name" value="Alkaline Phosphatase, subunit A"/>
    <property type="match status" value="1"/>
</dbReference>
<proteinExistence type="inferred from homology"/>
<keyword evidence="8" id="KW-1185">Reference proteome</keyword>
<evidence type="ECO:0000256" key="2">
    <source>
        <dbReference type="ARBA" id="ARBA00022723"/>
    </source>
</evidence>
<comment type="caution">
    <text evidence="7">The sequence shown here is derived from an EMBL/GenBank/DDBJ whole genome shotgun (WGS) entry which is preliminary data.</text>
</comment>
<keyword evidence="3" id="KW-0378">Hydrolase</keyword>
<feature type="chain" id="PRO_5003896862" evidence="5">
    <location>
        <begin position="20"/>
        <end position="490"/>
    </location>
</feature>
<dbReference type="eggNOG" id="COG3119">
    <property type="taxonomic scope" value="Bacteria"/>
</dbReference>
<dbReference type="PROSITE" id="PS00149">
    <property type="entry name" value="SULFATASE_2"/>
    <property type="match status" value="1"/>
</dbReference>
<dbReference type="PROSITE" id="PS00523">
    <property type="entry name" value="SULFATASE_1"/>
    <property type="match status" value="1"/>
</dbReference>
<dbReference type="InterPro" id="IPR017850">
    <property type="entry name" value="Alkaline_phosphatase_core_sf"/>
</dbReference>
<feature type="signal peptide" evidence="5">
    <location>
        <begin position="1"/>
        <end position="19"/>
    </location>
</feature>
<comment type="similarity">
    <text evidence="1">Belongs to the sulfatase family.</text>
</comment>